<dbReference type="AlphaFoldDB" id="A0AAV4VUZ0"/>
<evidence type="ECO:0000313" key="2">
    <source>
        <dbReference type="Proteomes" id="UP001054945"/>
    </source>
</evidence>
<gene>
    <name evidence="1" type="ORF">CEXT_187241</name>
</gene>
<proteinExistence type="predicted"/>
<keyword evidence="2" id="KW-1185">Reference proteome</keyword>
<dbReference type="EMBL" id="BPLR01015038">
    <property type="protein sequence ID" value="GIY73140.1"/>
    <property type="molecule type" value="Genomic_DNA"/>
</dbReference>
<accession>A0AAV4VUZ0</accession>
<sequence>MVSTSSYSYHTESVHSIAPVPSCSIQICGDLIHRIGTQNNLQRSTKGRSESLRFKSSWKTNLHSNILGAWEDSFFSAVRADALGQPWYRIFSFLIWTLSNGQKVSFFEDVLLFALISSV</sequence>
<dbReference type="Proteomes" id="UP001054945">
    <property type="component" value="Unassembled WGS sequence"/>
</dbReference>
<reference evidence="1 2" key="1">
    <citation type="submission" date="2021-06" db="EMBL/GenBank/DDBJ databases">
        <title>Caerostris extrusa draft genome.</title>
        <authorList>
            <person name="Kono N."/>
            <person name="Arakawa K."/>
        </authorList>
    </citation>
    <scope>NUCLEOTIDE SEQUENCE [LARGE SCALE GENOMIC DNA]</scope>
</reference>
<protein>
    <submittedName>
        <fullName evidence="1">Uncharacterized protein</fullName>
    </submittedName>
</protein>
<name>A0AAV4VUZ0_CAEEX</name>
<evidence type="ECO:0000313" key="1">
    <source>
        <dbReference type="EMBL" id="GIY73140.1"/>
    </source>
</evidence>
<comment type="caution">
    <text evidence="1">The sequence shown here is derived from an EMBL/GenBank/DDBJ whole genome shotgun (WGS) entry which is preliminary data.</text>
</comment>
<organism evidence="1 2">
    <name type="scientific">Caerostris extrusa</name>
    <name type="common">Bark spider</name>
    <name type="synonym">Caerostris bankana</name>
    <dbReference type="NCBI Taxonomy" id="172846"/>
    <lineage>
        <taxon>Eukaryota</taxon>
        <taxon>Metazoa</taxon>
        <taxon>Ecdysozoa</taxon>
        <taxon>Arthropoda</taxon>
        <taxon>Chelicerata</taxon>
        <taxon>Arachnida</taxon>
        <taxon>Araneae</taxon>
        <taxon>Araneomorphae</taxon>
        <taxon>Entelegynae</taxon>
        <taxon>Araneoidea</taxon>
        <taxon>Araneidae</taxon>
        <taxon>Caerostris</taxon>
    </lineage>
</organism>